<comment type="caution">
    <text evidence="2">The sequence shown here is derived from an EMBL/GenBank/DDBJ whole genome shotgun (WGS) entry which is preliminary data.</text>
</comment>
<gene>
    <name evidence="2" type="ORF">BLNAU_7508</name>
</gene>
<protein>
    <submittedName>
        <fullName evidence="2">Uncharacterized protein</fullName>
    </submittedName>
</protein>
<feature type="compositionally biased region" description="Low complexity" evidence="1">
    <location>
        <begin position="291"/>
        <end position="303"/>
    </location>
</feature>
<organism evidence="2 3">
    <name type="scientific">Blattamonas nauphoetae</name>
    <dbReference type="NCBI Taxonomy" id="2049346"/>
    <lineage>
        <taxon>Eukaryota</taxon>
        <taxon>Metamonada</taxon>
        <taxon>Preaxostyla</taxon>
        <taxon>Oxymonadida</taxon>
        <taxon>Blattamonas</taxon>
    </lineage>
</organism>
<reference evidence="2 3" key="1">
    <citation type="journal article" date="2022" name="bioRxiv">
        <title>Genomics of Preaxostyla Flagellates Illuminates Evolutionary Transitions and the Path Towards Mitochondrial Loss.</title>
        <authorList>
            <person name="Novak L.V.F."/>
            <person name="Treitli S.C."/>
            <person name="Pyrih J."/>
            <person name="Halakuc P."/>
            <person name="Pipaliya S.V."/>
            <person name="Vacek V."/>
            <person name="Brzon O."/>
            <person name="Soukal P."/>
            <person name="Eme L."/>
            <person name="Dacks J.B."/>
            <person name="Karnkowska A."/>
            <person name="Elias M."/>
            <person name="Hampl V."/>
        </authorList>
    </citation>
    <scope>NUCLEOTIDE SEQUENCE [LARGE SCALE GENOMIC DNA]</scope>
    <source>
        <strain evidence="2">NAU3</strain>
        <tissue evidence="2">Gut</tissue>
    </source>
</reference>
<name>A0ABQ9Y1Q1_9EUKA</name>
<dbReference type="Proteomes" id="UP001281761">
    <property type="component" value="Unassembled WGS sequence"/>
</dbReference>
<feature type="region of interest" description="Disordered" evidence="1">
    <location>
        <begin position="226"/>
        <end position="245"/>
    </location>
</feature>
<evidence type="ECO:0000256" key="1">
    <source>
        <dbReference type="SAM" id="MobiDB-lite"/>
    </source>
</evidence>
<accession>A0ABQ9Y1Q1</accession>
<evidence type="ECO:0000313" key="3">
    <source>
        <dbReference type="Proteomes" id="UP001281761"/>
    </source>
</evidence>
<keyword evidence="3" id="KW-1185">Reference proteome</keyword>
<feature type="compositionally biased region" description="Pro residues" evidence="1">
    <location>
        <begin position="342"/>
        <end position="362"/>
    </location>
</feature>
<sequence>MASFAGTIGILSRQSRPMIATLSFSSAAILTLALLPPPDALEGWTRLLLADVKGRSTSEHDGVQKDRQTELRHCGFSHRLCNDRTSDRTHLTSSPSLTPCVISRSMNATLTFFATTLTLLEGKKEKETKVHDSPPAHLSACLHRCKRNFTSLFVTLADDTATDGTLFPHTSPKPTPTGLEGRTRLLLADLSGGNTSEQCGVQKARRTKHRHIRRCCLSLTTHSLPLPSSSLSPPTPSHSLLPLSHHPHPPTPLLLSLATHTIPLPSSSLSPPTPSHSPLPLPHHPHPPTPFFLSLTTHTLPLPSASPSPPTPSLSPLPLPHHPHPPTPLCLSLTTHTLPLPSASPSPPTPSHSPLPLPHHPHPPTPLITLGVVHADGCSYKAQAMPLFLTIPSCLSFFKIEDTTWIFLIEMNTSQRGWIKTKGEERQILKTIHQMLRMEGIEDVMAEKLQNDKTGDYGRHIVAKSIEWNNQLGMNLQQPR</sequence>
<feature type="compositionally biased region" description="Pro residues" evidence="1">
    <location>
        <begin position="304"/>
        <end position="328"/>
    </location>
</feature>
<feature type="compositionally biased region" description="Low complexity" evidence="1">
    <location>
        <begin position="226"/>
        <end position="244"/>
    </location>
</feature>
<proteinExistence type="predicted"/>
<feature type="region of interest" description="Disordered" evidence="1">
    <location>
        <begin position="264"/>
        <end position="362"/>
    </location>
</feature>
<dbReference type="EMBL" id="JARBJD010000045">
    <property type="protein sequence ID" value="KAK2957609.1"/>
    <property type="molecule type" value="Genomic_DNA"/>
</dbReference>
<feature type="compositionally biased region" description="Pro residues" evidence="1">
    <location>
        <begin position="271"/>
        <end position="290"/>
    </location>
</feature>
<feature type="compositionally biased region" description="Low complexity" evidence="1">
    <location>
        <begin position="329"/>
        <end position="341"/>
    </location>
</feature>
<evidence type="ECO:0000313" key="2">
    <source>
        <dbReference type="EMBL" id="KAK2957609.1"/>
    </source>
</evidence>